<dbReference type="OrthoDB" id="122081at2"/>
<dbReference type="Proteomes" id="UP000027186">
    <property type="component" value="Plasmid AbAZ39_p1"/>
</dbReference>
<dbReference type="InterPro" id="IPR010985">
    <property type="entry name" value="Ribbon_hlx_hlx"/>
</dbReference>
<evidence type="ECO:0000313" key="2">
    <source>
        <dbReference type="EMBL" id="KAA1054728.1"/>
    </source>
</evidence>
<evidence type="ECO:0000313" key="6">
    <source>
        <dbReference type="Proteomes" id="UP001628281"/>
    </source>
</evidence>
<evidence type="ECO:0000313" key="5">
    <source>
        <dbReference type="Proteomes" id="UP000325333"/>
    </source>
</evidence>
<evidence type="ECO:0000313" key="3">
    <source>
        <dbReference type="EMBL" id="MFL7901333.1"/>
    </source>
</evidence>
<dbReference type="GO" id="GO:0006355">
    <property type="term" value="P:regulation of DNA-templated transcription"/>
    <property type="evidence" value="ECO:0007669"/>
    <property type="project" value="InterPro"/>
</dbReference>
<dbReference type="Proteomes" id="UP000325333">
    <property type="component" value="Unassembled WGS sequence"/>
</dbReference>
<dbReference type="Proteomes" id="UP001628281">
    <property type="component" value="Unassembled WGS sequence"/>
</dbReference>
<keyword evidence="6" id="KW-1185">Reference proteome</keyword>
<proteinExistence type="predicted"/>
<dbReference type="RefSeq" id="WP_103039095.1">
    <property type="nucleotide sequence ID" value="NZ_CP007794.1"/>
</dbReference>
<protein>
    <submittedName>
        <fullName evidence="3">CopG family ribbon-helix-helix protein</fullName>
    </submittedName>
</protein>
<reference evidence="2 5" key="2">
    <citation type="submission" date="2019-07" db="EMBL/GenBank/DDBJ databases">
        <title>Genome sequencing of the stress-tolerant strain Azospirillum brasilense Az19.</title>
        <authorList>
            <person name="Maroniche G.A."/>
            <person name="Garcia J.E."/>
            <person name="Pagnussat L."/>
            <person name="Amenta M."/>
            <person name="Creus C.M."/>
        </authorList>
    </citation>
    <scope>NUCLEOTIDE SEQUENCE [LARGE SCALE GENOMIC DNA]</scope>
    <source>
        <strain evidence="2 5">Az19</strain>
    </source>
</reference>
<keyword evidence="1" id="KW-0614">Plasmid</keyword>
<dbReference type="SUPFAM" id="SSF47598">
    <property type="entry name" value="Ribbon-helix-helix"/>
    <property type="match status" value="1"/>
</dbReference>
<reference evidence="1 4" key="1">
    <citation type="journal article" date="2014" name="Genome Announc.">
        <title>Complete Genome Sequence of the Model Rhizosphere Strain Azospirillum brasilense Az39, Successfully Applied in Agriculture.</title>
        <authorList>
            <person name="Rivera D."/>
            <person name="Revale S."/>
            <person name="Molina R."/>
            <person name="Gualpa J."/>
            <person name="Puente M."/>
            <person name="Maroniche G."/>
            <person name="Paris G."/>
            <person name="Baker D."/>
            <person name="Clavijo B."/>
            <person name="McLay K."/>
            <person name="Spaepen S."/>
            <person name="Perticari A."/>
            <person name="Vazquez M."/>
            <person name="Wisniewski-Dye F."/>
            <person name="Watkins C."/>
            <person name="Martinez-Abarca F."/>
            <person name="Vanderleyden J."/>
            <person name="Cassan F."/>
        </authorList>
    </citation>
    <scope>NUCLEOTIDE SEQUENCE [LARGE SCALE GENOMIC DNA]</scope>
    <source>
        <strain evidence="1 4">Az39</strain>
        <plasmid evidence="1">AbAZ39_p1</plasmid>
    </source>
</reference>
<gene>
    <name evidence="1" type="ORF">ABAZ39_17060</name>
    <name evidence="3" type="ORF">ACJ41P_09385</name>
    <name evidence="2" type="ORF">FH063_006004</name>
</gene>
<name>A0A060DHJ7_9PROT</name>
<geneLocation type="plasmid" evidence="1 4">
    <name>AbAZ39_p1</name>
</geneLocation>
<dbReference type="EMBL" id="CP007794">
    <property type="protein sequence ID" value="AIB13646.1"/>
    <property type="molecule type" value="Genomic_DNA"/>
</dbReference>
<accession>A0A5B0KT94</accession>
<accession>A0A060DHJ7</accession>
<dbReference type="EMBL" id="JBJLSN010000009">
    <property type="protein sequence ID" value="MFL7901333.1"/>
    <property type="molecule type" value="Genomic_DNA"/>
</dbReference>
<sequence>MGKTVRVNAEISEDLNASLQRLADEHGWSKDVLIEQALQAFVRTEEQFAAAVQDGITAWRAGETVEHSDVIADFERRYGQAR</sequence>
<dbReference type="AlphaFoldDB" id="A0A060DHJ7"/>
<evidence type="ECO:0000313" key="1">
    <source>
        <dbReference type="EMBL" id="AIB13646.1"/>
    </source>
</evidence>
<dbReference type="KEGG" id="abq:ABAZ39_17060"/>
<evidence type="ECO:0000313" key="4">
    <source>
        <dbReference type="Proteomes" id="UP000027186"/>
    </source>
</evidence>
<dbReference type="EMBL" id="VEWN01000008">
    <property type="protein sequence ID" value="KAA1054728.1"/>
    <property type="molecule type" value="Genomic_DNA"/>
</dbReference>
<reference evidence="3 6" key="3">
    <citation type="submission" date="2024-11" db="EMBL/GenBank/DDBJ databases">
        <title>Draft genome sequences of two bacteria associated to sugarcane roots in Colombia.</title>
        <authorList>
            <person name="Pardo-Diaz S."/>
            <person name="Masmela-Mendoza J."/>
            <person name="Delgadillo-Duran P."/>
            <person name="Bautista E.J."/>
            <person name="Rojas-Tapias D.F."/>
        </authorList>
    </citation>
    <scope>NUCLEOTIDE SEQUENCE [LARGE SCALE GENOMIC DNA]</scope>
    <source>
        <strain evidence="3 6">Ap18</strain>
    </source>
</reference>
<organism evidence="1 4">
    <name type="scientific">Azospirillum argentinense</name>
    <dbReference type="NCBI Taxonomy" id="2970906"/>
    <lineage>
        <taxon>Bacteria</taxon>
        <taxon>Pseudomonadati</taxon>
        <taxon>Pseudomonadota</taxon>
        <taxon>Alphaproteobacteria</taxon>
        <taxon>Rhodospirillales</taxon>
        <taxon>Azospirillaceae</taxon>
        <taxon>Azospirillum</taxon>
    </lineage>
</organism>